<dbReference type="EMBL" id="CAXAMM010017169">
    <property type="protein sequence ID" value="CAK9040546.1"/>
    <property type="molecule type" value="Genomic_DNA"/>
</dbReference>
<organism evidence="1 2">
    <name type="scientific">Durusdinium trenchii</name>
    <dbReference type="NCBI Taxonomy" id="1381693"/>
    <lineage>
        <taxon>Eukaryota</taxon>
        <taxon>Sar</taxon>
        <taxon>Alveolata</taxon>
        <taxon>Dinophyceae</taxon>
        <taxon>Suessiales</taxon>
        <taxon>Symbiodiniaceae</taxon>
        <taxon>Durusdinium</taxon>
    </lineage>
</organism>
<accession>A0ABP0LMT8</accession>
<proteinExistence type="predicted"/>
<keyword evidence="2" id="KW-1185">Reference proteome</keyword>
<dbReference type="SUPFAM" id="SSF54236">
    <property type="entry name" value="Ubiquitin-like"/>
    <property type="match status" value="1"/>
</dbReference>
<evidence type="ECO:0000313" key="1">
    <source>
        <dbReference type="EMBL" id="CAK9040546.1"/>
    </source>
</evidence>
<comment type="caution">
    <text evidence="1">The sequence shown here is derived from an EMBL/GenBank/DDBJ whole genome shotgun (WGS) entry which is preliminary data.</text>
</comment>
<name>A0ABP0LMT8_9DINO</name>
<evidence type="ECO:0000313" key="2">
    <source>
        <dbReference type="Proteomes" id="UP001642464"/>
    </source>
</evidence>
<sequence>MVQQDPDGTGNLEVDAEEAKTISLRVQLLSGKEIEIEVPEDGRVGDIKTAIFKATSIPYRAWTCICCPHHPACLKRSWWNPELSVYSWILASCTIKSPSLLEVLVRIPVSI</sequence>
<dbReference type="InterPro" id="IPR029071">
    <property type="entry name" value="Ubiquitin-like_domsf"/>
</dbReference>
<dbReference type="Gene3D" id="3.10.20.90">
    <property type="entry name" value="Phosphatidylinositol 3-kinase Catalytic Subunit, Chain A, domain 1"/>
    <property type="match status" value="1"/>
</dbReference>
<reference evidence="1 2" key="1">
    <citation type="submission" date="2024-02" db="EMBL/GenBank/DDBJ databases">
        <authorList>
            <person name="Chen Y."/>
            <person name="Shah S."/>
            <person name="Dougan E. K."/>
            <person name="Thang M."/>
            <person name="Chan C."/>
        </authorList>
    </citation>
    <scope>NUCLEOTIDE SEQUENCE [LARGE SCALE GENOMIC DNA]</scope>
</reference>
<dbReference type="Proteomes" id="UP001642464">
    <property type="component" value="Unassembled WGS sequence"/>
</dbReference>
<evidence type="ECO:0008006" key="3">
    <source>
        <dbReference type="Google" id="ProtNLM"/>
    </source>
</evidence>
<dbReference type="CDD" id="cd17039">
    <property type="entry name" value="Ubl_ubiquitin_like"/>
    <property type="match status" value="1"/>
</dbReference>
<protein>
    <recommendedName>
        <fullName evidence="3">Ubiquitin-like domain-containing protein</fullName>
    </recommendedName>
</protein>
<gene>
    <name evidence="1" type="ORF">SCF082_LOCUS23562</name>
</gene>